<gene>
    <name evidence="1" type="ORF">VIBNISOn1_800066</name>
</gene>
<sequence>MGIEKEEGSHDYRKNKARTWLYGAFVGDPKWKTGTAEKRKAH</sequence>
<dbReference type="EMBL" id="CAOF01000176">
    <property type="protein sequence ID" value="CCO49283.1"/>
    <property type="molecule type" value="Genomic_DNA"/>
</dbReference>
<reference evidence="1 2" key="1">
    <citation type="journal article" date="2013" name="ISME J.">
        <title>Comparative genomics of pathogenic lineages of Vibrio nigripulchritudo identifies virulence-associated traits.</title>
        <authorList>
            <person name="Goudenege D."/>
            <person name="Labreuche Y."/>
            <person name="Krin E."/>
            <person name="Ansquer D."/>
            <person name="Mangenot S."/>
            <person name="Calteau A."/>
            <person name="Medigue C."/>
            <person name="Mazel D."/>
            <person name="Polz M.F."/>
            <person name="Le Roux F."/>
        </authorList>
    </citation>
    <scope>NUCLEOTIDE SEQUENCE [LARGE SCALE GENOMIC DNA]</scope>
    <source>
        <strain evidence="1 2">SOn1</strain>
    </source>
</reference>
<evidence type="ECO:0008006" key="3">
    <source>
        <dbReference type="Google" id="ProtNLM"/>
    </source>
</evidence>
<name>A0AAV2VY41_9VIBR</name>
<dbReference type="AlphaFoldDB" id="A0AAV2VY41"/>
<comment type="caution">
    <text evidence="1">The sequence shown here is derived from an EMBL/GenBank/DDBJ whole genome shotgun (WGS) entry which is preliminary data.</text>
</comment>
<evidence type="ECO:0000313" key="1">
    <source>
        <dbReference type="EMBL" id="CCO49283.1"/>
    </source>
</evidence>
<accession>A0AAV2VY41</accession>
<proteinExistence type="predicted"/>
<dbReference type="Proteomes" id="UP000018211">
    <property type="component" value="Unassembled WGS sequence"/>
</dbReference>
<evidence type="ECO:0000313" key="2">
    <source>
        <dbReference type="Proteomes" id="UP000018211"/>
    </source>
</evidence>
<protein>
    <recommendedName>
        <fullName evidence="3">Transposase</fullName>
    </recommendedName>
</protein>
<organism evidence="1 2">
    <name type="scientific">Vibrio nigripulchritudo SOn1</name>
    <dbReference type="NCBI Taxonomy" id="1238450"/>
    <lineage>
        <taxon>Bacteria</taxon>
        <taxon>Pseudomonadati</taxon>
        <taxon>Pseudomonadota</taxon>
        <taxon>Gammaproteobacteria</taxon>
        <taxon>Vibrionales</taxon>
        <taxon>Vibrionaceae</taxon>
        <taxon>Vibrio</taxon>
    </lineage>
</organism>